<evidence type="ECO:0000313" key="3">
    <source>
        <dbReference type="EMBL" id="GJN39846.1"/>
    </source>
</evidence>
<dbReference type="EMBL" id="BQKI01000098">
    <property type="protein sequence ID" value="GJN39846.1"/>
    <property type="molecule type" value="Genomic_DNA"/>
</dbReference>
<reference evidence="3" key="2">
    <citation type="submission" date="2021-12" db="EMBL/GenBank/DDBJ databases">
        <title>Resequencing data analysis of finger millet.</title>
        <authorList>
            <person name="Hatakeyama M."/>
            <person name="Aluri S."/>
            <person name="Balachadran M.T."/>
            <person name="Sivarajan S.R."/>
            <person name="Poveda L."/>
            <person name="Shimizu-Inatsugi R."/>
            <person name="Schlapbach R."/>
            <person name="Sreeman S.M."/>
            <person name="Shimizu K.K."/>
        </authorList>
    </citation>
    <scope>NUCLEOTIDE SEQUENCE</scope>
</reference>
<dbReference type="PANTHER" id="PTHR35165">
    <property type="entry name" value="OS08G0113900 PROTEIN"/>
    <property type="match status" value="1"/>
</dbReference>
<feature type="transmembrane region" description="Helical" evidence="2">
    <location>
        <begin position="52"/>
        <end position="77"/>
    </location>
</feature>
<dbReference type="Proteomes" id="UP001054889">
    <property type="component" value="Unassembled WGS sequence"/>
</dbReference>
<keyword evidence="2" id="KW-0472">Membrane</keyword>
<keyword evidence="2" id="KW-1133">Transmembrane helix</keyword>
<organism evidence="3 4">
    <name type="scientific">Eleusine coracana subsp. coracana</name>
    <dbReference type="NCBI Taxonomy" id="191504"/>
    <lineage>
        <taxon>Eukaryota</taxon>
        <taxon>Viridiplantae</taxon>
        <taxon>Streptophyta</taxon>
        <taxon>Embryophyta</taxon>
        <taxon>Tracheophyta</taxon>
        <taxon>Spermatophyta</taxon>
        <taxon>Magnoliopsida</taxon>
        <taxon>Liliopsida</taxon>
        <taxon>Poales</taxon>
        <taxon>Poaceae</taxon>
        <taxon>PACMAD clade</taxon>
        <taxon>Chloridoideae</taxon>
        <taxon>Cynodonteae</taxon>
        <taxon>Eleusininae</taxon>
        <taxon>Eleusine</taxon>
    </lineage>
</organism>
<keyword evidence="2" id="KW-0812">Transmembrane</keyword>
<sequence>MLPTKQMTTHSTSSSKPPTDGESALLDRLQKQRGKTNQQAAGTGSGRERRKVVLAAAAADVCLAAACLAGAGLLAWWALAFHPSYGQLWMVPVGLVLACTPVVVCVALHFSPAAADPPPGKAGAGAPPQLSAVVVVVGK</sequence>
<feature type="transmembrane region" description="Helical" evidence="2">
    <location>
        <begin position="89"/>
        <end position="111"/>
    </location>
</feature>
<accession>A0AAV5FYA7</accession>
<name>A0AAV5FYA7_ELECO</name>
<evidence type="ECO:0000256" key="1">
    <source>
        <dbReference type="SAM" id="MobiDB-lite"/>
    </source>
</evidence>
<feature type="compositionally biased region" description="Low complexity" evidence="1">
    <location>
        <begin position="8"/>
        <end position="18"/>
    </location>
</feature>
<proteinExistence type="predicted"/>
<gene>
    <name evidence="3" type="primary">gb28994</name>
    <name evidence="3" type="ORF">PR202_gb28994</name>
</gene>
<dbReference type="PANTHER" id="PTHR35165:SF6">
    <property type="entry name" value="OS08G0113900 PROTEIN"/>
    <property type="match status" value="1"/>
</dbReference>
<dbReference type="AlphaFoldDB" id="A0AAV5FYA7"/>
<evidence type="ECO:0000256" key="2">
    <source>
        <dbReference type="SAM" id="Phobius"/>
    </source>
</evidence>
<comment type="caution">
    <text evidence="3">The sequence shown here is derived from an EMBL/GenBank/DDBJ whole genome shotgun (WGS) entry which is preliminary data.</text>
</comment>
<reference evidence="3" key="1">
    <citation type="journal article" date="2018" name="DNA Res.">
        <title>Multiple hybrid de novo genome assembly of finger millet, an orphan allotetraploid crop.</title>
        <authorList>
            <person name="Hatakeyama M."/>
            <person name="Aluri S."/>
            <person name="Balachadran M.T."/>
            <person name="Sivarajan S.R."/>
            <person name="Patrignani A."/>
            <person name="Gruter S."/>
            <person name="Poveda L."/>
            <person name="Shimizu-Inatsugi R."/>
            <person name="Baeten J."/>
            <person name="Francoijs K.J."/>
            <person name="Nataraja K.N."/>
            <person name="Reddy Y.A.N."/>
            <person name="Phadnis S."/>
            <person name="Ravikumar R.L."/>
            <person name="Schlapbach R."/>
            <person name="Sreeman S.M."/>
            <person name="Shimizu K.K."/>
        </authorList>
    </citation>
    <scope>NUCLEOTIDE SEQUENCE</scope>
</reference>
<feature type="region of interest" description="Disordered" evidence="1">
    <location>
        <begin position="1"/>
        <end position="48"/>
    </location>
</feature>
<protein>
    <submittedName>
        <fullName evidence="3">Uncharacterized protein</fullName>
    </submittedName>
</protein>
<keyword evidence="4" id="KW-1185">Reference proteome</keyword>
<dbReference type="Pfam" id="PF16594">
    <property type="entry name" value="ATP-synt_Z"/>
    <property type="match status" value="1"/>
</dbReference>
<evidence type="ECO:0000313" key="4">
    <source>
        <dbReference type="Proteomes" id="UP001054889"/>
    </source>
</evidence>
<dbReference type="InterPro" id="IPR032238">
    <property type="entry name" value="ATP-synth_Z"/>
</dbReference>